<dbReference type="InterPro" id="IPR016187">
    <property type="entry name" value="CTDL_fold"/>
</dbReference>
<feature type="non-terminal residue" evidence="2">
    <location>
        <position position="1"/>
    </location>
</feature>
<feature type="domain" description="C-type lectin" evidence="1">
    <location>
        <begin position="193"/>
        <end position="319"/>
    </location>
</feature>
<dbReference type="Pfam" id="PF00059">
    <property type="entry name" value="Lectin_C"/>
    <property type="match status" value="4"/>
</dbReference>
<gene>
    <name evidence="2" type="ORF">MSPICULIGERA_LOCUS18170</name>
</gene>
<evidence type="ECO:0000313" key="3">
    <source>
        <dbReference type="Proteomes" id="UP001177023"/>
    </source>
</evidence>
<dbReference type="Proteomes" id="UP001177023">
    <property type="component" value="Unassembled WGS sequence"/>
</dbReference>
<feature type="domain" description="C-type lectin" evidence="1">
    <location>
        <begin position="68"/>
        <end position="176"/>
    </location>
</feature>
<dbReference type="SMART" id="SM00034">
    <property type="entry name" value="CLECT"/>
    <property type="match status" value="3"/>
</dbReference>
<evidence type="ECO:0000313" key="2">
    <source>
        <dbReference type="EMBL" id="CAJ0579967.1"/>
    </source>
</evidence>
<evidence type="ECO:0000259" key="1">
    <source>
        <dbReference type="PROSITE" id="PS50041"/>
    </source>
</evidence>
<dbReference type="InterPro" id="IPR001304">
    <property type="entry name" value="C-type_lectin-like"/>
</dbReference>
<proteinExistence type="predicted"/>
<feature type="domain" description="C-type lectin" evidence="1">
    <location>
        <begin position="353"/>
        <end position="414"/>
    </location>
</feature>
<sequence>MLIPFCKKLLEIELRPEMGSSVFISICRVIIRRKERPSYAPTRGRIIPAPRAFACPNGTISIPGQHLCVVPVPQAANYNNAIRECDRLGGGVVKIESVFENAILFGILESSFNGSAAYIGVEKSANGKWVYSDGSPLNYTNWAAGQPSTGYCAQIDPSSTKWKSLDCSTSLPYFCGVDGNKFQCPDGWVYSPDTDFCYYLQNFTTPDSIHWQLYNWTTAELNCQKMGSHLASIHSKAENNFIFNLIYYRGPTSSNASPNNCDYSRAWIGLYGNAQIGNSNLWSDGTFIDFRDPSTSAITSAQYWAAHSGACLSYSHWDSFASDAPPNASRYPTTTRTQSDNAMDLAETWSNGSSAFIGVEKSATGTWVYSDGSALNYTNWAPGQPANGDCAAIGPDTNKWHSVACETALPYFCGLDGDARQCPSGWVYLPETDHCYFLQNFTTPDSVHWQLYNWTTAEMGCQNMGAHLASIHSKFENEFIYKWIYYDGPTVNGPVPNTCDYSVVWIGLTGTLGSDSQWSDGTFYDFRDPNAKPTALKSAKWACKDKLASVLLLKDQVDFSARTSSPPCCCSRTKSTSVQGQVRHFAAARGRARNQRRRCQVKLVAPATIFCVEGPPLPRGG</sequence>
<dbReference type="InterPro" id="IPR050111">
    <property type="entry name" value="C-type_lectin/snaclec_domain"/>
</dbReference>
<organism evidence="2 3">
    <name type="scientific">Mesorhabditis spiculigera</name>
    <dbReference type="NCBI Taxonomy" id="96644"/>
    <lineage>
        <taxon>Eukaryota</taxon>
        <taxon>Metazoa</taxon>
        <taxon>Ecdysozoa</taxon>
        <taxon>Nematoda</taxon>
        <taxon>Chromadorea</taxon>
        <taxon>Rhabditida</taxon>
        <taxon>Rhabditina</taxon>
        <taxon>Rhabditomorpha</taxon>
        <taxon>Rhabditoidea</taxon>
        <taxon>Rhabditidae</taxon>
        <taxon>Mesorhabditinae</taxon>
        <taxon>Mesorhabditis</taxon>
    </lineage>
</organism>
<dbReference type="SUPFAM" id="SSF56436">
    <property type="entry name" value="C-type lectin-like"/>
    <property type="match status" value="4"/>
</dbReference>
<dbReference type="EMBL" id="CATQJA010002657">
    <property type="protein sequence ID" value="CAJ0579967.1"/>
    <property type="molecule type" value="Genomic_DNA"/>
</dbReference>
<reference evidence="2" key="1">
    <citation type="submission" date="2023-06" db="EMBL/GenBank/DDBJ databases">
        <authorList>
            <person name="Delattre M."/>
        </authorList>
    </citation>
    <scope>NUCLEOTIDE SEQUENCE</scope>
    <source>
        <strain evidence="2">AF72</strain>
    </source>
</reference>
<protein>
    <recommendedName>
        <fullName evidence="1">C-type lectin domain-containing protein</fullName>
    </recommendedName>
</protein>
<accession>A0AA36D2M3</accession>
<dbReference type="Gene3D" id="3.10.100.10">
    <property type="entry name" value="Mannose-Binding Protein A, subunit A"/>
    <property type="match status" value="4"/>
</dbReference>
<name>A0AA36D2M3_9BILA</name>
<feature type="domain" description="C-type lectin" evidence="1">
    <location>
        <begin position="431"/>
        <end position="543"/>
    </location>
</feature>
<keyword evidence="3" id="KW-1185">Reference proteome</keyword>
<dbReference type="CDD" id="cd00037">
    <property type="entry name" value="CLECT"/>
    <property type="match status" value="2"/>
</dbReference>
<comment type="caution">
    <text evidence="2">The sequence shown here is derived from an EMBL/GenBank/DDBJ whole genome shotgun (WGS) entry which is preliminary data.</text>
</comment>
<dbReference type="InterPro" id="IPR016186">
    <property type="entry name" value="C-type_lectin-like/link_sf"/>
</dbReference>
<dbReference type="PANTHER" id="PTHR22803">
    <property type="entry name" value="MANNOSE, PHOSPHOLIPASE, LECTIN RECEPTOR RELATED"/>
    <property type="match status" value="1"/>
</dbReference>
<dbReference type="PROSITE" id="PS50041">
    <property type="entry name" value="C_TYPE_LECTIN_2"/>
    <property type="match status" value="4"/>
</dbReference>
<dbReference type="AlphaFoldDB" id="A0AA36D2M3"/>